<evidence type="ECO:0000313" key="2">
    <source>
        <dbReference type="Proteomes" id="UP000663879"/>
    </source>
</evidence>
<dbReference type="OrthoDB" id="10528123at2759"/>
<dbReference type="Proteomes" id="UP000663879">
    <property type="component" value="Unassembled WGS sequence"/>
</dbReference>
<keyword evidence="2" id="KW-1185">Reference proteome</keyword>
<gene>
    <name evidence="1" type="ORF">OXX778_LOCUS19843</name>
</gene>
<reference evidence="1" key="1">
    <citation type="submission" date="2021-02" db="EMBL/GenBank/DDBJ databases">
        <authorList>
            <person name="Nowell W R."/>
        </authorList>
    </citation>
    <scope>NUCLEOTIDE SEQUENCE</scope>
    <source>
        <strain evidence="1">Ploen Becks lab</strain>
    </source>
</reference>
<dbReference type="EMBL" id="CAJNOC010006239">
    <property type="protein sequence ID" value="CAF1073417.1"/>
    <property type="molecule type" value="Genomic_DNA"/>
</dbReference>
<comment type="caution">
    <text evidence="1">The sequence shown here is derived from an EMBL/GenBank/DDBJ whole genome shotgun (WGS) entry which is preliminary data.</text>
</comment>
<protein>
    <submittedName>
        <fullName evidence="1">Uncharacterized protein</fullName>
    </submittedName>
</protein>
<sequence length="217" mass="24655">MSRQTSRFLQKARSKIFNGFKCTKGNVSSILEETLEIGDTNENSSARSSLQFLDSKSKVLNTITSKKRAYRIESDDEDKENDSNISQLPILVLTPEKKRNKFSSTFVERQPIESFMTEDLTCPSPTMSSICCMENHISDSLITNDMTTINGTEFAFSNILYQSPVIAKRSFQSLLTEDSMESYKSYQDTTDLITEDFQTAYSINSNKLDKNSNEIFI</sequence>
<dbReference type="AlphaFoldDB" id="A0A814M0X0"/>
<accession>A0A814M0X0</accession>
<organism evidence="1 2">
    <name type="scientific">Brachionus calyciflorus</name>
    <dbReference type="NCBI Taxonomy" id="104777"/>
    <lineage>
        <taxon>Eukaryota</taxon>
        <taxon>Metazoa</taxon>
        <taxon>Spiralia</taxon>
        <taxon>Gnathifera</taxon>
        <taxon>Rotifera</taxon>
        <taxon>Eurotatoria</taxon>
        <taxon>Monogononta</taxon>
        <taxon>Pseudotrocha</taxon>
        <taxon>Ploima</taxon>
        <taxon>Brachionidae</taxon>
        <taxon>Brachionus</taxon>
    </lineage>
</organism>
<name>A0A814M0X0_9BILA</name>
<evidence type="ECO:0000313" key="1">
    <source>
        <dbReference type="EMBL" id="CAF1073417.1"/>
    </source>
</evidence>
<proteinExistence type="predicted"/>